<dbReference type="InterPro" id="IPR011335">
    <property type="entry name" value="Restrct_endonuc-II-like"/>
</dbReference>
<keyword evidence="2" id="KW-1185">Reference proteome</keyword>
<name>A0A0A1DGL2_NOCSI</name>
<dbReference type="KEGG" id="psim:KR76_06185"/>
<accession>A0A0A1DGL2</accession>
<proteinExistence type="predicted"/>
<dbReference type="PANTHER" id="PTHR35400:SF3">
    <property type="entry name" value="SLL1072 PROTEIN"/>
    <property type="match status" value="1"/>
</dbReference>
<dbReference type="EMBL" id="CP009896">
    <property type="protein sequence ID" value="AIY16451.1"/>
    <property type="molecule type" value="Genomic_DNA"/>
</dbReference>
<dbReference type="CDD" id="cd06260">
    <property type="entry name" value="DUF820-like"/>
    <property type="match status" value="1"/>
</dbReference>
<dbReference type="STRING" id="2045.KR76_06185"/>
<evidence type="ECO:0000313" key="2">
    <source>
        <dbReference type="Proteomes" id="UP000030300"/>
    </source>
</evidence>
<reference evidence="1 2" key="1">
    <citation type="journal article" date="2015" name="Genome Announc.">
        <title>Complete Genome Sequence of Steroid-Transforming Nocardioides simplex VKM Ac-2033D.</title>
        <authorList>
            <person name="Shtratnikova V.Y."/>
            <person name="Schelkunov M.I."/>
            <person name="Pekov Y.A."/>
            <person name="Fokina V.V."/>
            <person name="Logacheva M.D."/>
            <person name="Sokolov S.L."/>
            <person name="Bragin E.Y."/>
            <person name="Ashapkin V.V."/>
            <person name="Donova M.V."/>
        </authorList>
    </citation>
    <scope>NUCLEOTIDE SEQUENCE [LARGE SCALE GENOMIC DNA]</scope>
    <source>
        <strain evidence="1 2">VKM Ac-2033D</strain>
    </source>
</reference>
<dbReference type="OrthoDB" id="9799703at2"/>
<dbReference type="AlphaFoldDB" id="A0A0A1DGL2"/>
<dbReference type="eggNOG" id="COG4636">
    <property type="taxonomic scope" value="Bacteria"/>
</dbReference>
<gene>
    <name evidence="1" type="ORF">KR76_06185</name>
</gene>
<dbReference type="PANTHER" id="PTHR35400">
    <property type="entry name" value="SLR1083 PROTEIN"/>
    <property type="match status" value="1"/>
</dbReference>
<evidence type="ECO:0000313" key="1">
    <source>
        <dbReference type="EMBL" id="AIY16451.1"/>
    </source>
</evidence>
<dbReference type="SUPFAM" id="SSF52980">
    <property type="entry name" value="Restriction endonuclease-like"/>
    <property type="match status" value="1"/>
</dbReference>
<dbReference type="HOGENOM" id="CLU_076312_4_0_11"/>
<sequence>MTTMAASPAGLLTREDLDRMPDDGNRYELIEGEIVVSAAPILAHQVAAARLVITLAAACPDQLEVLHAPVDVVLGEHTVVQPDVLVLDPAATDDRGLNGPPLLAVEVLSPSTRGRDLGQKKRVYEQAGVAAYWVVDVAGDEVALTAWELRDGTFAAAAAIAGDETWTAAVPFDVTVVPARLRR</sequence>
<organism evidence="1 2">
    <name type="scientific">Nocardioides simplex</name>
    <name type="common">Arthrobacter simplex</name>
    <dbReference type="NCBI Taxonomy" id="2045"/>
    <lineage>
        <taxon>Bacteria</taxon>
        <taxon>Bacillati</taxon>
        <taxon>Actinomycetota</taxon>
        <taxon>Actinomycetes</taxon>
        <taxon>Propionibacteriales</taxon>
        <taxon>Nocardioidaceae</taxon>
        <taxon>Pimelobacter</taxon>
    </lineage>
</organism>
<dbReference type="Proteomes" id="UP000030300">
    <property type="component" value="Chromosome"/>
</dbReference>
<dbReference type="InterPro" id="IPR008538">
    <property type="entry name" value="Uma2"/>
</dbReference>
<dbReference type="Gene3D" id="3.90.1570.10">
    <property type="entry name" value="tt1808, chain A"/>
    <property type="match status" value="1"/>
</dbReference>
<dbReference type="InterPro" id="IPR012296">
    <property type="entry name" value="Nuclease_put_TT1808"/>
</dbReference>
<dbReference type="Pfam" id="PF05685">
    <property type="entry name" value="Uma2"/>
    <property type="match status" value="1"/>
</dbReference>
<protein>
    <submittedName>
        <fullName evidence="1">Uncharacterized protein</fullName>
    </submittedName>
</protein>